<protein>
    <recommendedName>
        <fullName evidence="4">GPI anchored protein</fullName>
    </recommendedName>
</protein>
<dbReference type="AlphaFoldDB" id="A0A6A6W840"/>
<gene>
    <name evidence="2" type="ORF">EJ05DRAFT_499483</name>
</gene>
<dbReference type="Proteomes" id="UP000799437">
    <property type="component" value="Unassembled WGS sequence"/>
</dbReference>
<keyword evidence="3" id="KW-1185">Reference proteome</keyword>
<dbReference type="RefSeq" id="XP_033601509.1">
    <property type="nucleotide sequence ID" value="XM_033746843.1"/>
</dbReference>
<dbReference type="EMBL" id="ML996570">
    <property type="protein sequence ID" value="KAF2759058.1"/>
    <property type="molecule type" value="Genomic_DNA"/>
</dbReference>
<name>A0A6A6W840_9PEZI</name>
<feature type="chain" id="PRO_5025531861" description="GPI anchored protein" evidence="1">
    <location>
        <begin position="24"/>
        <end position="211"/>
    </location>
</feature>
<sequence>MKPTTTTTPLLALLTLLTTPLHAQSPTTTVVSMFGLAGANYTASIIAIASSTTTLQLICPSALSSLSPASNDDEQDYACYAPTLTVTTASTFFAFDYTDLDNGNTVGGPITCSLGGTTAAACTQMASGVVDGSSFSTSGEFSVSAPEDFVWVPVTITGGLEKIESATRTGTGAAAPTGSQGAAAEVTGGRAKGVNAVAVGAVGAAVLAFAV</sequence>
<keyword evidence="1" id="KW-0732">Signal</keyword>
<evidence type="ECO:0000313" key="2">
    <source>
        <dbReference type="EMBL" id="KAF2759058.1"/>
    </source>
</evidence>
<evidence type="ECO:0008006" key="4">
    <source>
        <dbReference type="Google" id="ProtNLM"/>
    </source>
</evidence>
<reference evidence="2" key="1">
    <citation type="journal article" date="2020" name="Stud. Mycol.">
        <title>101 Dothideomycetes genomes: a test case for predicting lifestyles and emergence of pathogens.</title>
        <authorList>
            <person name="Haridas S."/>
            <person name="Albert R."/>
            <person name="Binder M."/>
            <person name="Bloem J."/>
            <person name="Labutti K."/>
            <person name="Salamov A."/>
            <person name="Andreopoulos B."/>
            <person name="Baker S."/>
            <person name="Barry K."/>
            <person name="Bills G."/>
            <person name="Bluhm B."/>
            <person name="Cannon C."/>
            <person name="Castanera R."/>
            <person name="Culley D."/>
            <person name="Daum C."/>
            <person name="Ezra D."/>
            <person name="Gonzalez J."/>
            <person name="Henrissat B."/>
            <person name="Kuo A."/>
            <person name="Liang C."/>
            <person name="Lipzen A."/>
            <person name="Lutzoni F."/>
            <person name="Magnuson J."/>
            <person name="Mondo S."/>
            <person name="Nolan M."/>
            <person name="Ohm R."/>
            <person name="Pangilinan J."/>
            <person name="Park H.-J."/>
            <person name="Ramirez L."/>
            <person name="Alfaro M."/>
            <person name="Sun H."/>
            <person name="Tritt A."/>
            <person name="Yoshinaga Y."/>
            <person name="Zwiers L.-H."/>
            <person name="Turgeon B."/>
            <person name="Goodwin S."/>
            <person name="Spatafora J."/>
            <person name="Crous P."/>
            <person name="Grigoriev I."/>
        </authorList>
    </citation>
    <scope>NUCLEOTIDE SEQUENCE</scope>
    <source>
        <strain evidence="2">CBS 121739</strain>
    </source>
</reference>
<proteinExistence type="predicted"/>
<evidence type="ECO:0000256" key="1">
    <source>
        <dbReference type="SAM" id="SignalP"/>
    </source>
</evidence>
<accession>A0A6A6W840</accession>
<dbReference type="GeneID" id="54487897"/>
<feature type="signal peptide" evidence="1">
    <location>
        <begin position="1"/>
        <end position="23"/>
    </location>
</feature>
<evidence type="ECO:0000313" key="3">
    <source>
        <dbReference type="Proteomes" id="UP000799437"/>
    </source>
</evidence>
<organism evidence="2 3">
    <name type="scientific">Pseudovirgaria hyperparasitica</name>
    <dbReference type="NCBI Taxonomy" id="470096"/>
    <lineage>
        <taxon>Eukaryota</taxon>
        <taxon>Fungi</taxon>
        <taxon>Dikarya</taxon>
        <taxon>Ascomycota</taxon>
        <taxon>Pezizomycotina</taxon>
        <taxon>Dothideomycetes</taxon>
        <taxon>Dothideomycetes incertae sedis</taxon>
        <taxon>Acrospermales</taxon>
        <taxon>Acrospermaceae</taxon>
        <taxon>Pseudovirgaria</taxon>
    </lineage>
</organism>